<keyword evidence="1" id="KW-0472">Membrane</keyword>
<keyword evidence="3" id="KW-1185">Reference proteome</keyword>
<dbReference type="AlphaFoldDB" id="A0A165G9L4"/>
<dbReference type="EMBL" id="KV407460">
    <property type="protein sequence ID" value="KZF21909.1"/>
    <property type="molecule type" value="Genomic_DNA"/>
</dbReference>
<keyword evidence="1" id="KW-1133">Transmembrane helix</keyword>
<dbReference type="InParanoid" id="A0A165G9L4"/>
<keyword evidence="1" id="KW-0812">Transmembrane</keyword>
<feature type="transmembrane region" description="Helical" evidence="1">
    <location>
        <begin position="30"/>
        <end position="55"/>
    </location>
</feature>
<dbReference type="RefSeq" id="XP_018187464.1">
    <property type="nucleotide sequence ID" value="XM_018332903.1"/>
</dbReference>
<dbReference type="GeneID" id="28898040"/>
<organism evidence="2 3">
    <name type="scientific">Xylona heveae (strain CBS 132557 / TC161)</name>
    <dbReference type="NCBI Taxonomy" id="1328760"/>
    <lineage>
        <taxon>Eukaryota</taxon>
        <taxon>Fungi</taxon>
        <taxon>Dikarya</taxon>
        <taxon>Ascomycota</taxon>
        <taxon>Pezizomycotina</taxon>
        <taxon>Xylonomycetes</taxon>
        <taxon>Xylonales</taxon>
        <taxon>Xylonaceae</taxon>
        <taxon>Xylona</taxon>
    </lineage>
</organism>
<gene>
    <name evidence="2" type="ORF">L228DRAFT_248676</name>
</gene>
<evidence type="ECO:0000256" key="1">
    <source>
        <dbReference type="SAM" id="Phobius"/>
    </source>
</evidence>
<name>A0A165G9L4_XYLHT</name>
<protein>
    <submittedName>
        <fullName evidence="2">Uncharacterized protein</fullName>
    </submittedName>
</protein>
<accession>A0A165G9L4</accession>
<evidence type="ECO:0000313" key="2">
    <source>
        <dbReference type="EMBL" id="KZF21909.1"/>
    </source>
</evidence>
<proteinExistence type="predicted"/>
<sequence length="56" mass="6314">MIVPHLIRFNFTGSVKPALTDTDAVQILQWNLTVCACVILQLYFHTIFAFAFALLS</sequence>
<evidence type="ECO:0000313" key="3">
    <source>
        <dbReference type="Proteomes" id="UP000076632"/>
    </source>
</evidence>
<dbReference type="Proteomes" id="UP000076632">
    <property type="component" value="Unassembled WGS sequence"/>
</dbReference>
<reference evidence="2 3" key="1">
    <citation type="journal article" date="2016" name="Fungal Biol.">
        <title>The genome of Xylona heveae provides a window into fungal endophytism.</title>
        <authorList>
            <person name="Gazis R."/>
            <person name="Kuo A."/>
            <person name="Riley R."/>
            <person name="LaButti K."/>
            <person name="Lipzen A."/>
            <person name="Lin J."/>
            <person name="Amirebrahimi M."/>
            <person name="Hesse C.N."/>
            <person name="Spatafora J.W."/>
            <person name="Henrissat B."/>
            <person name="Hainaut M."/>
            <person name="Grigoriev I.V."/>
            <person name="Hibbett D.S."/>
        </authorList>
    </citation>
    <scope>NUCLEOTIDE SEQUENCE [LARGE SCALE GENOMIC DNA]</scope>
    <source>
        <strain evidence="2 3">TC161</strain>
    </source>
</reference>